<dbReference type="EC" id="2.7.4.8" evidence="2"/>
<comment type="similarity">
    <text evidence="1">Belongs to the guanylate kinase family.</text>
</comment>
<dbReference type="GO" id="GO:0005829">
    <property type="term" value="C:cytosol"/>
    <property type="evidence" value="ECO:0007669"/>
    <property type="project" value="TreeGrafter"/>
</dbReference>
<evidence type="ECO:0000256" key="3">
    <source>
        <dbReference type="ARBA" id="ARBA00022679"/>
    </source>
</evidence>
<dbReference type="SUPFAM" id="SSF52540">
    <property type="entry name" value="P-loop containing nucleoside triphosphate hydrolases"/>
    <property type="match status" value="1"/>
</dbReference>
<keyword evidence="9" id="KW-1185">Reference proteome</keyword>
<dbReference type="Gramene" id="GBG72079">
    <property type="protein sequence ID" value="GBG72079"/>
    <property type="gene ID" value="CBR_g11013"/>
</dbReference>
<dbReference type="Gene3D" id="3.30.63.10">
    <property type="entry name" value="Guanylate Kinase phosphate binding domain"/>
    <property type="match status" value="1"/>
</dbReference>
<evidence type="ECO:0000256" key="5">
    <source>
        <dbReference type="ARBA" id="ARBA00022777"/>
    </source>
</evidence>
<keyword evidence="4" id="KW-0547">Nucleotide-binding</keyword>
<evidence type="ECO:0000256" key="1">
    <source>
        <dbReference type="ARBA" id="ARBA00005790"/>
    </source>
</evidence>
<evidence type="ECO:0000259" key="7">
    <source>
        <dbReference type="PROSITE" id="PS50052"/>
    </source>
</evidence>
<dbReference type="PROSITE" id="PS50052">
    <property type="entry name" value="GUANYLATE_KINASE_2"/>
    <property type="match status" value="1"/>
</dbReference>
<sequence length="528" mass="56437">MAAASRASTMAAWGIRHCNLCQMTAHAVSIHQSMGATNGRSGFMDVPSPFPVLASLASSSSSSSSSSFFSSSFSSSSSSPSSAHARPVSASACLPRVSTVGSSWHRSRSVVDGYGPRLSAGCRGEGGIFSCRSVVDRLGKDMFHRTAMEAKTMSNMTMAMEMEMGSSTARHRAERPAGSALHQARCRSMTPTWSPNGYAVVHVVNGRSEISPNGDGALQWKFASDNKHDYPVRKWGIIGRREDLYACATAANIGVLESQGFTMSGAQTEAGSMALPSKFGSVTDFKPAIKELDVKTAEAMGSEGSMDSGAILGSVESSLGGPLGTGPQAPPPSPLIIVISGPSGVGKDSVIKRLQETRGELQFIVTATTRPMRPGEVDGVDYFFVRKSDFQRMIDGDELLEHAIVYGDYKGIPKEQVQSCIRQGKDVVLRVDVQGAATIRSIVGDGAVFIFLVAESEAALVTRLIRRKTETVPKMLVRVKKAREEAIRMSEFDYVVVNAEGQLQKAVDQICAIIDAEKARVHPRTVKL</sequence>
<keyword evidence="3" id="KW-0808">Transferase</keyword>
<dbReference type="InterPro" id="IPR008145">
    <property type="entry name" value="GK/Ca_channel_bsu"/>
</dbReference>
<reference evidence="8 9" key="1">
    <citation type="journal article" date="2018" name="Cell">
        <title>The Chara Genome: Secondary Complexity and Implications for Plant Terrestrialization.</title>
        <authorList>
            <person name="Nishiyama T."/>
            <person name="Sakayama H."/>
            <person name="Vries J.D."/>
            <person name="Buschmann H."/>
            <person name="Saint-Marcoux D."/>
            <person name="Ullrich K.K."/>
            <person name="Haas F.B."/>
            <person name="Vanderstraeten L."/>
            <person name="Becker D."/>
            <person name="Lang D."/>
            <person name="Vosolsobe S."/>
            <person name="Rombauts S."/>
            <person name="Wilhelmsson P.K.I."/>
            <person name="Janitza P."/>
            <person name="Kern R."/>
            <person name="Heyl A."/>
            <person name="Rumpler F."/>
            <person name="Villalobos L.I.A.C."/>
            <person name="Clay J.M."/>
            <person name="Skokan R."/>
            <person name="Toyoda A."/>
            <person name="Suzuki Y."/>
            <person name="Kagoshima H."/>
            <person name="Schijlen E."/>
            <person name="Tajeshwar N."/>
            <person name="Catarino B."/>
            <person name="Hetherington A.J."/>
            <person name="Saltykova A."/>
            <person name="Bonnot C."/>
            <person name="Breuninger H."/>
            <person name="Symeonidi A."/>
            <person name="Radhakrishnan G.V."/>
            <person name="Van Nieuwerburgh F."/>
            <person name="Deforce D."/>
            <person name="Chang C."/>
            <person name="Karol K.G."/>
            <person name="Hedrich R."/>
            <person name="Ulvskov P."/>
            <person name="Glockner G."/>
            <person name="Delwiche C.F."/>
            <person name="Petrasek J."/>
            <person name="Van de Peer Y."/>
            <person name="Friml J."/>
            <person name="Beilby M."/>
            <person name="Dolan L."/>
            <person name="Kohara Y."/>
            <person name="Sugano S."/>
            <person name="Fujiyama A."/>
            <person name="Delaux P.-M."/>
            <person name="Quint M."/>
            <person name="TheiBen G."/>
            <person name="Hagemann M."/>
            <person name="Harholt J."/>
            <person name="Dunand C."/>
            <person name="Zachgo S."/>
            <person name="Langdale J."/>
            <person name="Maumus F."/>
            <person name="Straeten D.V.D."/>
            <person name="Gould S.B."/>
            <person name="Rensing S.A."/>
        </authorList>
    </citation>
    <scope>NUCLEOTIDE SEQUENCE [LARGE SCALE GENOMIC DNA]</scope>
    <source>
        <strain evidence="8 9">S276</strain>
    </source>
</reference>
<dbReference type="PANTHER" id="PTHR23117">
    <property type="entry name" value="GUANYLATE KINASE-RELATED"/>
    <property type="match status" value="1"/>
</dbReference>
<protein>
    <recommendedName>
        <fullName evidence="2">guanylate kinase</fullName>
        <ecNumber evidence="2">2.7.4.8</ecNumber>
    </recommendedName>
</protein>
<keyword evidence="6" id="KW-0067">ATP-binding</keyword>
<dbReference type="OrthoDB" id="6334211at2759"/>
<dbReference type="Pfam" id="PF00625">
    <property type="entry name" value="Guanylate_kin"/>
    <property type="match status" value="1"/>
</dbReference>
<dbReference type="GO" id="GO:0004385">
    <property type="term" value="F:GMP kinase activity"/>
    <property type="evidence" value="ECO:0007669"/>
    <property type="project" value="UniProtKB-EC"/>
</dbReference>
<evidence type="ECO:0000313" key="9">
    <source>
        <dbReference type="Proteomes" id="UP000265515"/>
    </source>
</evidence>
<dbReference type="GO" id="GO:0005524">
    <property type="term" value="F:ATP binding"/>
    <property type="evidence" value="ECO:0007669"/>
    <property type="project" value="UniProtKB-KW"/>
</dbReference>
<evidence type="ECO:0000256" key="2">
    <source>
        <dbReference type="ARBA" id="ARBA00012961"/>
    </source>
</evidence>
<keyword evidence="5" id="KW-0418">Kinase</keyword>
<dbReference type="Proteomes" id="UP000265515">
    <property type="component" value="Unassembled WGS sequence"/>
</dbReference>
<accession>A0A388KPV4</accession>
<proteinExistence type="inferred from homology"/>
<dbReference type="EMBL" id="BFEA01000158">
    <property type="protein sequence ID" value="GBG72079.1"/>
    <property type="molecule type" value="Genomic_DNA"/>
</dbReference>
<dbReference type="Gene3D" id="3.40.50.300">
    <property type="entry name" value="P-loop containing nucleotide triphosphate hydrolases"/>
    <property type="match status" value="1"/>
</dbReference>
<dbReference type="STRING" id="69332.A0A388KPV4"/>
<dbReference type="PROSITE" id="PS00856">
    <property type="entry name" value="GUANYLATE_KINASE_1"/>
    <property type="match status" value="1"/>
</dbReference>
<comment type="caution">
    <text evidence="8">The sequence shown here is derived from an EMBL/GenBank/DDBJ whole genome shotgun (WGS) entry which is preliminary data.</text>
</comment>
<dbReference type="InterPro" id="IPR017665">
    <property type="entry name" value="Guanylate_kinase"/>
</dbReference>
<dbReference type="CDD" id="cd00071">
    <property type="entry name" value="GMPK"/>
    <property type="match status" value="1"/>
</dbReference>
<feature type="domain" description="Guanylate kinase-like" evidence="7">
    <location>
        <begin position="334"/>
        <end position="515"/>
    </location>
</feature>
<name>A0A388KPV4_CHABU</name>
<dbReference type="SMART" id="SM00072">
    <property type="entry name" value="GuKc"/>
    <property type="match status" value="1"/>
</dbReference>
<dbReference type="FunFam" id="3.30.63.10:FF:000002">
    <property type="entry name" value="Guanylate kinase 1"/>
    <property type="match status" value="1"/>
</dbReference>
<dbReference type="InterPro" id="IPR020590">
    <property type="entry name" value="Guanylate_kinase_CS"/>
</dbReference>
<organism evidence="8 9">
    <name type="scientific">Chara braunii</name>
    <name type="common">Braun's stonewort</name>
    <dbReference type="NCBI Taxonomy" id="69332"/>
    <lineage>
        <taxon>Eukaryota</taxon>
        <taxon>Viridiplantae</taxon>
        <taxon>Streptophyta</taxon>
        <taxon>Charophyceae</taxon>
        <taxon>Charales</taxon>
        <taxon>Characeae</taxon>
        <taxon>Chara</taxon>
    </lineage>
</organism>
<evidence type="ECO:0000313" key="8">
    <source>
        <dbReference type="EMBL" id="GBG72079.1"/>
    </source>
</evidence>
<gene>
    <name evidence="8" type="ORF">CBR_g11013</name>
</gene>
<dbReference type="NCBIfam" id="TIGR03263">
    <property type="entry name" value="guanyl_kin"/>
    <property type="match status" value="1"/>
</dbReference>
<evidence type="ECO:0000256" key="4">
    <source>
        <dbReference type="ARBA" id="ARBA00022741"/>
    </source>
</evidence>
<dbReference type="AlphaFoldDB" id="A0A388KPV4"/>
<dbReference type="InterPro" id="IPR027417">
    <property type="entry name" value="P-loop_NTPase"/>
</dbReference>
<dbReference type="PANTHER" id="PTHR23117:SF13">
    <property type="entry name" value="GUANYLATE KINASE"/>
    <property type="match status" value="1"/>
</dbReference>
<evidence type="ECO:0000256" key="6">
    <source>
        <dbReference type="ARBA" id="ARBA00022840"/>
    </source>
</evidence>
<dbReference type="InterPro" id="IPR008144">
    <property type="entry name" value="Guanylate_kin-like_dom"/>
</dbReference>